<dbReference type="AlphaFoldDB" id="Q1YMT5"/>
<dbReference type="BioCyc" id="AURANTIMONAS:SI859A1_02111-MONOMER"/>
<keyword evidence="2" id="KW-0472">Membrane</keyword>
<keyword evidence="2" id="KW-1133">Transmembrane helix</keyword>
<dbReference type="Proteomes" id="UP000000321">
    <property type="component" value="Unassembled WGS sequence"/>
</dbReference>
<dbReference type="PANTHER" id="PTHR10963:SF55">
    <property type="entry name" value="GLYCOSIDE HYDROLASE FAMILY 16 PROTEIN"/>
    <property type="match status" value="1"/>
</dbReference>
<dbReference type="InterPro" id="IPR050546">
    <property type="entry name" value="Glycosyl_Hydrlase_16"/>
</dbReference>
<feature type="domain" description="GH16" evidence="3">
    <location>
        <begin position="47"/>
        <end position="299"/>
    </location>
</feature>
<dbReference type="Gene3D" id="2.60.120.200">
    <property type="match status" value="1"/>
</dbReference>
<comment type="similarity">
    <text evidence="1">Belongs to the glycosyl hydrolase 16 family.</text>
</comment>
<dbReference type="InterPro" id="IPR000757">
    <property type="entry name" value="Beta-glucanase-like"/>
</dbReference>
<dbReference type="Pfam" id="PF00722">
    <property type="entry name" value="Glyco_hydro_16"/>
    <property type="match status" value="1"/>
</dbReference>
<keyword evidence="5" id="KW-1185">Reference proteome</keyword>
<accession>Q1YMT5</accession>
<evidence type="ECO:0000313" key="4">
    <source>
        <dbReference type="EMBL" id="EAS51296.1"/>
    </source>
</evidence>
<reference evidence="4 5" key="1">
    <citation type="journal article" date="2008" name="Appl. Environ. Microbiol.">
        <title>Genomic insights into Mn(II) oxidation by the marine alphaproteobacterium Aurantimonas sp. strain SI85-9A1.</title>
        <authorList>
            <person name="Dick G.J."/>
            <person name="Podell S."/>
            <person name="Johnson H.A."/>
            <person name="Rivera-Espinoza Y."/>
            <person name="Bernier-Latmani R."/>
            <person name="McCarthy J.K."/>
            <person name="Torpey J.W."/>
            <person name="Clement B.G."/>
            <person name="Gaasterland T."/>
            <person name="Tebo B.M."/>
        </authorList>
    </citation>
    <scope>NUCLEOTIDE SEQUENCE [LARGE SCALE GENOMIC DNA]</scope>
    <source>
        <strain evidence="4 5">SI85-9A1</strain>
    </source>
</reference>
<dbReference type="HOGENOM" id="CLU_019533_0_2_5"/>
<protein>
    <recommendedName>
        <fullName evidence="3">GH16 domain-containing protein</fullName>
    </recommendedName>
</protein>
<name>Q1YMT5_AURMS</name>
<dbReference type="EMBL" id="AAPJ01000001">
    <property type="protein sequence ID" value="EAS51296.1"/>
    <property type="molecule type" value="Genomic_DNA"/>
</dbReference>
<evidence type="ECO:0000313" key="5">
    <source>
        <dbReference type="Proteomes" id="UP000000321"/>
    </source>
</evidence>
<proteinExistence type="inferred from homology"/>
<sequence length="299" mass="33075">MLIISRYSRSEYLRTTVRSNGRSDLMAFFVRVLSVTAVGLAAAAGLAAYTGALDQFFGERIDLEGAELVFEDNFDALDVSAWGPGTRWIAHTPWNGDFGDAKFVDPREGFPFTVQDGVLSIEARRDEAGKWESGLLASADPKGDGFSLLYGYFEMRARFPEGAGTWPAFWLIDRNEARTIEVDAVEHYGHEPARYSASLHVWDRQVPENSRSATGHVPVSESSLYSGFHTYGVAVGPMTIDYYFNGRKVWSQPTPVELGDGSFYMLVDLGLGAGWPIEDAPDPSVMEVDYVKAWRLAGE</sequence>
<dbReference type="InterPro" id="IPR013320">
    <property type="entry name" value="ConA-like_dom_sf"/>
</dbReference>
<evidence type="ECO:0000256" key="1">
    <source>
        <dbReference type="ARBA" id="ARBA00006865"/>
    </source>
</evidence>
<dbReference type="PANTHER" id="PTHR10963">
    <property type="entry name" value="GLYCOSYL HYDROLASE-RELATED"/>
    <property type="match status" value="1"/>
</dbReference>
<evidence type="ECO:0000259" key="3">
    <source>
        <dbReference type="PROSITE" id="PS51762"/>
    </source>
</evidence>
<gene>
    <name evidence="4" type="ORF">SI859A1_02111</name>
</gene>
<dbReference type="PROSITE" id="PS51762">
    <property type="entry name" value="GH16_2"/>
    <property type="match status" value="1"/>
</dbReference>
<feature type="transmembrane region" description="Helical" evidence="2">
    <location>
        <begin position="28"/>
        <end position="49"/>
    </location>
</feature>
<evidence type="ECO:0000256" key="2">
    <source>
        <dbReference type="SAM" id="Phobius"/>
    </source>
</evidence>
<keyword evidence="2" id="KW-0812">Transmembrane</keyword>
<dbReference type="SUPFAM" id="SSF49899">
    <property type="entry name" value="Concanavalin A-like lectins/glucanases"/>
    <property type="match status" value="1"/>
</dbReference>
<dbReference type="GO" id="GO:0005975">
    <property type="term" value="P:carbohydrate metabolic process"/>
    <property type="evidence" value="ECO:0007669"/>
    <property type="project" value="InterPro"/>
</dbReference>
<dbReference type="CDD" id="cd08023">
    <property type="entry name" value="GH16_laminarinase_like"/>
    <property type="match status" value="1"/>
</dbReference>
<dbReference type="GO" id="GO:0004553">
    <property type="term" value="F:hydrolase activity, hydrolyzing O-glycosyl compounds"/>
    <property type="evidence" value="ECO:0007669"/>
    <property type="project" value="InterPro"/>
</dbReference>
<comment type="caution">
    <text evidence="4">The sequence shown here is derived from an EMBL/GenBank/DDBJ whole genome shotgun (WGS) entry which is preliminary data.</text>
</comment>
<organism evidence="4 5">
    <name type="scientific">Aurantimonas manganoxydans (strain ATCC BAA-1229 / DSM 21871 / SI85-9A1)</name>
    <dbReference type="NCBI Taxonomy" id="287752"/>
    <lineage>
        <taxon>Bacteria</taxon>
        <taxon>Pseudomonadati</taxon>
        <taxon>Pseudomonadota</taxon>
        <taxon>Alphaproteobacteria</taxon>
        <taxon>Hyphomicrobiales</taxon>
        <taxon>Aurantimonadaceae</taxon>
        <taxon>Aurantimonas</taxon>
    </lineage>
</organism>